<protein>
    <submittedName>
        <fullName evidence="2">DUF4114 domain-containing protein</fullName>
    </submittedName>
</protein>
<feature type="region of interest" description="Disordered" evidence="1">
    <location>
        <begin position="74"/>
        <end position="110"/>
    </location>
</feature>
<name>A0ABV0JLG5_9CYAN</name>
<gene>
    <name evidence="2" type="ORF">NDI37_07275</name>
</gene>
<reference evidence="2 3" key="1">
    <citation type="submission" date="2022-04" db="EMBL/GenBank/DDBJ databases">
        <title>Positive selection, recombination, and allopatry shape intraspecific diversity of widespread and dominant cyanobacteria.</title>
        <authorList>
            <person name="Wei J."/>
            <person name="Shu W."/>
            <person name="Hu C."/>
        </authorList>
    </citation>
    <scope>NUCLEOTIDE SEQUENCE [LARGE SCALE GENOMIC DNA]</scope>
    <source>
        <strain evidence="2 3">GB2-A5</strain>
    </source>
</reference>
<evidence type="ECO:0000313" key="3">
    <source>
        <dbReference type="Proteomes" id="UP001442494"/>
    </source>
</evidence>
<keyword evidence="3" id="KW-1185">Reference proteome</keyword>
<proteinExistence type="predicted"/>
<dbReference type="EMBL" id="JAMPKK010000011">
    <property type="protein sequence ID" value="MEP0864267.1"/>
    <property type="molecule type" value="Genomic_DNA"/>
</dbReference>
<accession>A0ABV0JLG5</accession>
<evidence type="ECO:0000256" key="1">
    <source>
        <dbReference type="SAM" id="MobiDB-lite"/>
    </source>
</evidence>
<dbReference type="Proteomes" id="UP001442494">
    <property type="component" value="Unassembled WGS sequence"/>
</dbReference>
<sequence length="219" mass="24031">MKLNQMIPPALISAIALGLFSIITTPLQALETFGNEGIQFELDTIIEFEFVESNGAFQSTFGVINLDTGEKTPLISEAKPSNKPQDISRPSDFQDDTGVSNQNDFLGTPGDAVPQPLAEFKFQANTRYAFYLESFYNGKPVGIIYSTNTENPNTRQQTEFNGGIDSLAKGGNLIRWDDTGIVKAQQERDFDDFIVRVGGHQTCPSSSNVFASVKCLTQN</sequence>
<comment type="caution">
    <text evidence="2">The sequence shown here is derived from an EMBL/GenBank/DDBJ whole genome shotgun (WGS) entry which is preliminary data.</text>
</comment>
<evidence type="ECO:0000313" key="2">
    <source>
        <dbReference type="EMBL" id="MEP0864267.1"/>
    </source>
</evidence>
<organism evidence="2 3">
    <name type="scientific">Funiculus sociatus GB2-A5</name>
    <dbReference type="NCBI Taxonomy" id="2933946"/>
    <lineage>
        <taxon>Bacteria</taxon>
        <taxon>Bacillati</taxon>
        <taxon>Cyanobacteriota</taxon>
        <taxon>Cyanophyceae</taxon>
        <taxon>Coleofasciculales</taxon>
        <taxon>Coleofasciculaceae</taxon>
        <taxon>Funiculus</taxon>
    </lineage>
</organism>
<dbReference type="RefSeq" id="WP_190427446.1">
    <property type="nucleotide sequence ID" value="NZ_JAMPKK010000011.1"/>
</dbReference>